<reference evidence="7" key="1">
    <citation type="submission" date="2022-10" db="EMBL/GenBank/DDBJ databases">
        <title>The WGS of Solirubrobacter ginsenosidimutans DSM 21036.</title>
        <authorList>
            <person name="Jiang Z."/>
        </authorList>
    </citation>
    <scope>NUCLEOTIDE SEQUENCE</scope>
    <source>
        <strain evidence="7">DSM 21036</strain>
    </source>
</reference>
<keyword evidence="3 6" id="KW-0812">Transmembrane</keyword>
<feature type="transmembrane region" description="Helical" evidence="6">
    <location>
        <begin position="98"/>
        <end position="123"/>
    </location>
</feature>
<keyword evidence="5 6" id="KW-0472">Membrane</keyword>
<comment type="subcellular location">
    <subcellularLocation>
        <location evidence="1">Cell membrane</location>
        <topology evidence="1">Multi-pass membrane protein</topology>
    </subcellularLocation>
</comment>
<dbReference type="EMBL" id="JAPDOD010000033">
    <property type="protein sequence ID" value="MDA0164405.1"/>
    <property type="molecule type" value="Genomic_DNA"/>
</dbReference>
<evidence type="ECO:0000256" key="2">
    <source>
        <dbReference type="ARBA" id="ARBA00022475"/>
    </source>
</evidence>
<comment type="caution">
    <text evidence="7">The sequence shown here is derived from an EMBL/GenBank/DDBJ whole genome shotgun (WGS) entry which is preliminary data.</text>
</comment>
<evidence type="ECO:0000256" key="1">
    <source>
        <dbReference type="ARBA" id="ARBA00004651"/>
    </source>
</evidence>
<dbReference type="InterPro" id="IPR022791">
    <property type="entry name" value="L-PG_synthase/AglD"/>
</dbReference>
<evidence type="ECO:0000256" key="4">
    <source>
        <dbReference type="ARBA" id="ARBA00022989"/>
    </source>
</evidence>
<evidence type="ECO:0000256" key="6">
    <source>
        <dbReference type="SAM" id="Phobius"/>
    </source>
</evidence>
<keyword evidence="4 6" id="KW-1133">Transmembrane helix</keyword>
<keyword evidence="8" id="KW-1185">Reference proteome</keyword>
<organism evidence="7 8">
    <name type="scientific">Solirubrobacter ginsenosidimutans</name>
    <dbReference type="NCBI Taxonomy" id="490573"/>
    <lineage>
        <taxon>Bacteria</taxon>
        <taxon>Bacillati</taxon>
        <taxon>Actinomycetota</taxon>
        <taxon>Thermoleophilia</taxon>
        <taxon>Solirubrobacterales</taxon>
        <taxon>Solirubrobacteraceae</taxon>
        <taxon>Solirubrobacter</taxon>
    </lineage>
</organism>
<evidence type="ECO:0000256" key="5">
    <source>
        <dbReference type="ARBA" id="ARBA00023136"/>
    </source>
</evidence>
<sequence>MNKVVAVLPSFDGTAAHVDVRWLLAGVLLHILSQAVRSRGWFNILRASYPHARELGGRHVMAASFAAAGLNGLLPARGGDVVKLAFVRRRIDGAHYPSLIATAVAETAFESLCGAALLVWLLVRGWVPMPSVAGALSAAGASMHPVVTSVLALAALVVLTAAARPLGRRLARAGSRWRRGLAIFSTPRRFLTRVASWQALARLIRLASLFCFLGAFALPATLGTAALVMAVQGGARVVPFAPVSAGMRIALLNCGIAGIAGHPVALSAIAAFMVGMSATTFSVMLPISAVLVGRELGTRSPRLALQRARVRLQSAAV</sequence>
<keyword evidence="2" id="KW-1003">Cell membrane</keyword>
<gene>
    <name evidence="7" type="ORF">OM076_29310</name>
</gene>
<dbReference type="AlphaFoldDB" id="A0A9X3MZX9"/>
<dbReference type="GO" id="GO:0005886">
    <property type="term" value="C:plasma membrane"/>
    <property type="evidence" value="ECO:0007669"/>
    <property type="project" value="UniProtKB-SubCell"/>
</dbReference>
<evidence type="ECO:0000256" key="3">
    <source>
        <dbReference type="ARBA" id="ARBA00022692"/>
    </source>
</evidence>
<evidence type="ECO:0000313" key="7">
    <source>
        <dbReference type="EMBL" id="MDA0164405.1"/>
    </source>
</evidence>
<feature type="transmembrane region" description="Helical" evidence="6">
    <location>
        <begin position="268"/>
        <end position="292"/>
    </location>
</feature>
<name>A0A9X3MZX9_9ACTN</name>
<proteinExistence type="predicted"/>
<feature type="transmembrane region" description="Helical" evidence="6">
    <location>
        <begin position="143"/>
        <end position="163"/>
    </location>
</feature>
<feature type="transmembrane region" description="Helical" evidence="6">
    <location>
        <begin position="206"/>
        <end position="231"/>
    </location>
</feature>
<dbReference type="Pfam" id="PF03706">
    <property type="entry name" value="LPG_synthase_TM"/>
    <property type="match status" value="1"/>
</dbReference>
<dbReference type="RefSeq" id="WP_270043660.1">
    <property type="nucleotide sequence ID" value="NZ_JAPDOD010000033.1"/>
</dbReference>
<evidence type="ECO:0000313" key="8">
    <source>
        <dbReference type="Proteomes" id="UP001149140"/>
    </source>
</evidence>
<protein>
    <submittedName>
        <fullName evidence="7">Flippase-like domain-containing protein</fullName>
    </submittedName>
</protein>
<accession>A0A9X3MZX9</accession>
<dbReference type="Proteomes" id="UP001149140">
    <property type="component" value="Unassembled WGS sequence"/>
</dbReference>